<feature type="compositionally biased region" description="Basic and acidic residues" evidence="2">
    <location>
        <begin position="294"/>
        <end position="308"/>
    </location>
</feature>
<accession>A0A2U2RPS8</accession>
<feature type="compositionally biased region" description="Basic residues" evidence="2">
    <location>
        <begin position="309"/>
        <end position="318"/>
    </location>
</feature>
<feature type="region of interest" description="Disordered" evidence="2">
    <location>
        <begin position="294"/>
        <end position="318"/>
    </location>
</feature>
<gene>
    <name evidence="4" type="ORF">DEO23_04445</name>
</gene>
<dbReference type="PANTHER" id="PTHR46268">
    <property type="entry name" value="STRESS RESPONSE PROTEIN NHAX"/>
    <property type="match status" value="1"/>
</dbReference>
<reference evidence="4 5" key="1">
    <citation type="submission" date="2018-05" db="EMBL/GenBank/DDBJ databases">
        <title>Brachybacterium sp. M1HQ-2T, whole genome shotgun sequence.</title>
        <authorList>
            <person name="Tuo L."/>
        </authorList>
    </citation>
    <scope>NUCLEOTIDE SEQUENCE [LARGE SCALE GENOMIC DNA]</scope>
    <source>
        <strain evidence="4 5">M1HQ-2</strain>
    </source>
</reference>
<dbReference type="EMBL" id="QFKX01000001">
    <property type="protein sequence ID" value="PWH07860.1"/>
    <property type="molecule type" value="Genomic_DNA"/>
</dbReference>
<evidence type="ECO:0000256" key="1">
    <source>
        <dbReference type="ARBA" id="ARBA00008791"/>
    </source>
</evidence>
<dbReference type="Pfam" id="PF00582">
    <property type="entry name" value="Usp"/>
    <property type="match status" value="2"/>
</dbReference>
<evidence type="ECO:0000256" key="2">
    <source>
        <dbReference type="SAM" id="MobiDB-lite"/>
    </source>
</evidence>
<evidence type="ECO:0000313" key="5">
    <source>
        <dbReference type="Proteomes" id="UP000245590"/>
    </source>
</evidence>
<dbReference type="SUPFAM" id="SSF52402">
    <property type="entry name" value="Adenine nucleotide alpha hydrolases-like"/>
    <property type="match status" value="2"/>
</dbReference>
<dbReference type="Gene3D" id="3.40.50.620">
    <property type="entry name" value="HUPs"/>
    <property type="match status" value="2"/>
</dbReference>
<feature type="domain" description="UspA" evidence="3">
    <location>
        <begin position="2"/>
        <end position="138"/>
    </location>
</feature>
<evidence type="ECO:0000259" key="3">
    <source>
        <dbReference type="Pfam" id="PF00582"/>
    </source>
</evidence>
<dbReference type="RefSeq" id="WP_109274745.1">
    <property type="nucleotide sequence ID" value="NZ_QFKX01000001.1"/>
</dbReference>
<dbReference type="OrthoDB" id="5242641at2"/>
<keyword evidence="5" id="KW-1185">Reference proteome</keyword>
<proteinExistence type="inferred from homology"/>
<dbReference type="Proteomes" id="UP000245590">
    <property type="component" value="Unassembled WGS sequence"/>
</dbReference>
<comment type="similarity">
    <text evidence="1">Belongs to the universal stress protein A family.</text>
</comment>
<dbReference type="InterPro" id="IPR006015">
    <property type="entry name" value="Universal_stress_UspA"/>
</dbReference>
<dbReference type="AlphaFoldDB" id="A0A2U2RPS8"/>
<feature type="domain" description="UspA" evidence="3">
    <location>
        <begin position="152"/>
        <end position="292"/>
    </location>
</feature>
<dbReference type="CDD" id="cd00293">
    <property type="entry name" value="USP-like"/>
    <property type="match status" value="2"/>
</dbReference>
<evidence type="ECO:0000313" key="4">
    <source>
        <dbReference type="EMBL" id="PWH07860.1"/>
    </source>
</evidence>
<protein>
    <recommendedName>
        <fullName evidence="3">UspA domain-containing protein</fullName>
    </recommendedName>
</protein>
<dbReference type="PANTHER" id="PTHR46268:SF6">
    <property type="entry name" value="UNIVERSAL STRESS PROTEIN UP12"/>
    <property type="match status" value="1"/>
</dbReference>
<name>A0A2U2RPS8_9MICO</name>
<dbReference type="InterPro" id="IPR006016">
    <property type="entry name" value="UspA"/>
</dbReference>
<organism evidence="4 5">
    <name type="scientific">Brachybacterium endophyticum</name>
    <dbReference type="NCBI Taxonomy" id="2182385"/>
    <lineage>
        <taxon>Bacteria</taxon>
        <taxon>Bacillati</taxon>
        <taxon>Actinomycetota</taxon>
        <taxon>Actinomycetes</taxon>
        <taxon>Micrococcales</taxon>
        <taxon>Dermabacteraceae</taxon>
        <taxon>Brachybacterium</taxon>
    </lineage>
</organism>
<comment type="caution">
    <text evidence="4">The sequence shown here is derived from an EMBL/GenBank/DDBJ whole genome shotgun (WGS) entry which is preliminary data.</text>
</comment>
<dbReference type="InterPro" id="IPR014729">
    <property type="entry name" value="Rossmann-like_a/b/a_fold"/>
</dbReference>
<sequence>MSILVGFGPDTRSGSGLRLAAALARSLGEPLVLCCVIHDAFGSPTLRDFSGVDDDWRRELTGMARETLARAREQLPEDLEVETVQRVGRSVPQILDQEARARGARMLVVGSSDGVVGRIGLGSTSDRLVHSAHVPIALAPRGFDPESEGVSRLVLAVDPTDRDAALVPGVARALDATEAALTIVTFAVRGGSRSAFSAFREGEYYAQWRQDVVRTQGRILDDVRDLSPSTSGTAGSVVEGPRWSAAVSGFDWQQGDMLVIGSSTHASVTRVFLGSTAARILRHSPVPVLVLPRGREITRERKPKVGKDRKGRKHAKDS</sequence>
<dbReference type="PRINTS" id="PR01438">
    <property type="entry name" value="UNVRSLSTRESS"/>
</dbReference>